<sequence>MAGVDMRSKEPILAALELFEKKLAQLETMMKSMTDAV</sequence>
<proteinExistence type="predicted"/>
<name>A0A2R6Y4R9_9BACL</name>
<dbReference type="Proteomes" id="UP000244338">
    <property type="component" value="Unassembled WGS sequence"/>
</dbReference>
<evidence type="ECO:0000313" key="2">
    <source>
        <dbReference type="Proteomes" id="UP000244338"/>
    </source>
</evidence>
<dbReference type="EMBL" id="PEBX01000003">
    <property type="protein sequence ID" value="PTQ57680.1"/>
    <property type="molecule type" value="Genomic_DNA"/>
</dbReference>
<comment type="caution">
    <text evidence="1">The sequence shown here is derived from an EMBL/GenBank/DDBJ whole genome shotgun (WGS) entry which is preliminary data.</text>
</comment>
<dbReference type="AlphaFoldDB" id="A0A2R6Y4R9"/>
<accession>A0A2R6Y4R9</accession>
<protein>
    <submittedName>
        <fullName evidence="1">Uncharacterized protein</fullName>
    </submittedName>
</protein>
<evidence type="ECO:0000313" key="1">
    <source>
        <dbReference type="EMBL" id="PTQ57680.1"/>
    </source>
</evidence>
<gene>
    <name evidence="1" type="ORF">BSOLF_0875</name>
</gene>
<reference evidence="2" key="1">
    <citation type="journal article" date="2018" name="Sci. Rep.">
        <title>Lignite coal burning seam in the remote Altai Mountains harbors a hydrogen-driven thermophilic microbial community.</title>
        <authorList>
            <person name="Kadnikov V.V."/>
            <person name="Mardanov A.V."/>
            <person name="Ivasenko D.A."/>
            <person name="Antsiferov D.V."/>
            <person name="Beletsky A.V."/>
            <person name="Karnachuk O.V."/>
            <person name="Ravin N.V."/>
        </authorList>
    </citation>
    <scope>NUCLEOTIDE SEQUENCE [LARGE SCALE GENOMIC DNA]</scope>
</reference>
<organism evidence="1 2">
    <name type="scientific">Candidatus Carbonibacillus altaicus</name>
    <dbReference type="NCBI Taxonomy" id="2163959"/>
    <lineage>
        <taxon>Bacteria</taxon>
        <taxon>Bacillati</taxon>
        <taxon>Bacillota</taxon>
        <taxon>Bacilli</taxon>
        <taxon>Bacillales</taxon>
        <taxon>Candidatus Carbonibacillus</taxon>
    </lineage>
</organism>